<gene>
    <name evidence="3" type="ORF">EEDITHA_LOCUS9423</name>
</gene>
<comment type="caution">
    <text evidence="3">The sequence shown here is derived from an EMBL/GenBank/DDBJ whole genome shotgun (WGS) entry which is preliminary data.</text>
</comment>
<accession>A0AAU9U3Q0</accession>
<dbReference type="PANTHER" id="PTHR11552:SF227">
    <property type="entry name" value="GLUCOSE DEHYDROGENASE [FAD, QUINONE]-LIKE PROTEIN"/>
    <property type="match status" value="1"/>
</dbReference>
<sequence length="127" mass="14922">MMHTHGNRRDYDRWGENGNTGWDYENVLKYFKKSENMEISELSKDTKYHSTKGPMTIQKPNWRTPLSDAFLQAGLETGGKIVDYNGEKQIGYSYIQFTMNNGTRMSASRAFLHPIKRRKNFHIIKIR</sequence>
<keyword evidence="4" id="KW-1185">Reference proteome</keyword>
<dbReference type="EMBL" id="CAKOGL010000013">
    <property type="protein sequence ID" value="CAH2093793.1"/>
    <property type="molecule type" value="Genomic_DNA"/>
</dbReference>
<reference evidence="3" key="1">
    <citation type="submission" date="2022-03" db="EMBL/GenBank/DDBJ databases">
        <authorList>
            <person name="Tunstrom K."/>
        </authorList>
    </citation>
    <scope>NUCLEOTIDE SEQUENCE</scope>
</reference>
<dbReference type="Gene3D" id="3.30.560.10">
    <property type="entry name" value="Glucose Oxidase, domain 3"/>
    <property type="match status" value="1"/>
</dbReference>
<comment type="similarity">
    <text evidence="1">Belongs to the GMC oxidoreductase family.</text>
</comment>
<feature type="domain" description="Glucose-methanol-choline oxidoreductase N-terminal" evidence="2">
    <location>
        <begin position="1"/>
        <end position="124"/>
    </location>
</feature>
<evidence type="ECO:0000256" key="1">
    <source>
        <dbReference type="ARBA" id="ARBA00010790"/>
    </source>
</evidence>
<dbReference type="GO" id="GO:0050660">
    <property type="term" value="F:flavin adenine dinucleotide binding"/>
    <property type="evidence" value="ECO:0007669"/>
    <property type="project" value="InterPro"/>
</dbReference>
<dbReference type="InterPro" id="IPR036188">
    <property type="entry name" value="FAD/NAD-bd_sf"/>
</dbReference>
<evidence type="ECO:0000313" key="4">
    <source>
        <dbReference type="Proteomes" id="UP001153954"/>
    </source>
</evidence>
<evidence type="ECO:0000259" key="2">
    <source>
        <dbReference type="Pfam" id="PF00732"/>
    </source>
</evidence>
<organism evidence="3 4">
    <name type="scientific">Euphydryas editha</name>
    <name type="common">Edith's checkerspot</name>
    <dbReference type="NCBI Taxonomy" id="104508"/>
    <lineage>
        <taxon>Eukaryota</taxon>
        <taxon>Metazoa</taxon>
        <taxon>Ecdysozoa</taxon>
        <taxon>Arthropoda</taxon>
        <taxon>Hexapoda</taxon>
        <taxon>Insecta</taxon>
        <taxon>Pterygota</taxon>
        <taxon>Neoptera</taxon>
        <taxon>Endopterygota</taxon>
        <taxon>Lepidoptera</taxon>
        <taxon>Glossata</taxon>
        <taxon>Ditrysia</taxon>
        <taxon>Papilionoidea</taxon>
        <taxon>Nymphalidae</taxon>
        <taxon>Nymphalinae</taxon>
        <taxon>Euphydryas</taxon>
    </lineage>
</organism>
<dbReference type="AlphaFoldDB" id="A0AAU9U3Q0"/>
<dbReference type="Pfam" id="PF00732">
    <property type="entry name" value="GMC_oxred_N"/>
    <property type="match status" value="1"/>
</dbReference>
<dbReference type="GO" id="GO:0016614">
    <property type="term" value="F:oxidoreductase activity, acting on CH-OH group of donors"/>
    <property type="evidence" value="ECO:0007669"/>
    <property type="project" value="InterPro"/>
</dbReference>
<dbReference type="SUPFAM" id="SSF51905">
    <property type="entry name" value="FAD/NAD(P)-binding domain"/>
    <property type="match status" value="1"/>
</dbReference>
<dbReference type="PANTHER" id="PTHR11552">
    <property type="entry name" value="GLUCOSE-METHANOL-CHOLINE GMC OXIDOREDUCTASE"/>
    <property type="match status" value="1"/>
</dbReference>
<protein>
    <recommendedName>
        <fullName evidence="2">Glucose-methanol-choline oxidoreductase N-terminal domain-containing protein</fullName>
    </recommendedName>
</protein>
<dbReference type="Gene3D" id="3.50.50.60">
    <property type="entry name" value="FAD/NAD(P)-binding domain"/>
    <property type="match status" value="1"/>
</dbReference>
<dbReference type="Proteomes" id="UP001153954">
    <property type="component" value="Unassembled WGS sequence"/>
</dbReference>
<dbReference type="InterPro" id="IPR012132">
    <property type="entry name" value="GMC_OxRdtase"/>
</dbReference>
<evidence type="ECO:0000313" key="3">
    <source>
        <dbReference type="EMBL" id="CAH2093793.1"/>
    </source>
</evidence>
<dbReference type="InterPro" id="IPR000172">
    <property type="entry name" value="GMC_OxRdtase_N"/>
</dbReference>
<proteinExistence type="inferred from homology"/>
<name>A0AAU9U3Q0_EUPED</name>